<organism evidence="2 3">
    <name type="scientific">Deinococcus rhizophilus</name>
    <dbReference type="NCBI Taxonomy" id="3049544"/>
    <lineage>
        <taxon>Bacteria</taxon>
        <taxon>Thermotogati</taxon>
        <taxon>Deinococcota</taxon>
        <taxon>Deinococci</taxon>
        <taxon>Deinococcales</taxon>
        <taxon>Deinococcaceae</taxon>
        <taxon>Deinococcus</taxon>
    </lineage>
</organism>
<keyword evidence="3" id="KW-1185">Reference proteome</keyword>
<accession>A0ABT7JG03</accession>
<comment type="caution">
    <text evidence="2">The sequence shown here is derived from an EMBL/GenBank/DDBJ whole genome shotgun (WGS) entry which is preliminary data.</text>
</comment>
<dbReference type="RefSeq" id="WP_285522692.1">
    <property type="nucleotide sequence ID" value="NZ_JASNGB010000050.1"/>
</dbReference>
<evidence type="ECO:0000256" key="1">
    <source>
        <dbReference type="SAM" id="SignalP"/>
    </source>
</evidence>
<protein>
    <submittedName>
        <fullName evidence="2">Uncharacterized protein</fullName>
    </submittedName>
</protein>
<dbReference type="Proteomes" id="UP001302059">
    <property type="component" value="Unassembled WGS sequence"/>
</dbReference>
<feature type="signal peptide" evidence="1">
    <location>
        <begin position="1"/>
        <end position="25"/>
    </location>
</feature>
<sequence length="152" mass="15716">MFPHTPARLRPGLLTLALLLGGAGAERTVAPTPLYTSPDLRGSPVETLPSGTPLTAPLGWQPGEAGQKPVLTVLWEDRVLYARSGTVASTGTGVNLSGRVPYSGYVEPQPAGGPVSVFLSRDPRTAAGRVGAWQVRVLPLDAARLDGAGLNA</sequence>
<evidence type="ECO:0000313" key="3">
    <source>
        <dbReference type="Proteomes" id="UP001302059"/>
    </source>
</evidence>
<evidence type="ECO:0000313" key="2">
    <source>
        <dbReference type="EMBL" id="MDL2343992.1"/>
    </source>
</evidence>
<keyword evidence="1" id="KW-0732">Signal</keyword>
<dbReference type="EMBL" id="JASNGB010000050">
    <property type="protein sequence ID" value="MDL2343992.1"/>
    <property type="molecule type" value="Genomic_DNA"/>
</dbReference>
<gene>
    <name evidence="2" type="ORF">QOL99_07485</name>
</gene>
<feature type="chain" id="PRO_5047256562" evidence="1">
    <location>
        <begin position="26"/>
        <end position="152"/>
    </location>
</feature>
<reference evidence="2 3" key="1">
    <citation type="submission" date="2023-05" db="EMBL/GenBank/DDBJ databases">
        <authorList>
            <person name="Gao F."/>
        </authorList>
    </citation>
    <scope>NUCLEOTIDE SEQUENCE [LARGE SCALE GENOMIC DNA]</scope>
    <source>
        <strain evidence="2 3">MIMF12</strain>
    </source>
</reference>
<feature type="non-terminal residue" evidence="2">
    <location>
        <position position="152"/>
    </location>
</feature>
<name>A0ABT7JG03_9DEIO</name>
<proteinExistence type="predicted"/>